<dbReference type="Gene3D" id="3.40.50.150">
    <property type="entry name" value="Vaccinia Virus protein VP39"/>
    <property type="match status" value="1"/>
</dbReference>
<feature type="transmembrane region" description="Helical" evidence="5">
    <location>
        <begin position="173"/>
        <end position="189"/>
    </location>
</feature>
<proteinExistence type="inferred from homology"/>
<feature type="compositionally biased region" description="Low complexity" evidence="4">
    <location>
        <begin position="474"/>
        <end position="485"/>
    </location>
</feature>
<name>A0AAE5CC09_9BACT</name>
<organism evidence="6 7">
    <name type="scientific">Candidatus Kutchimonas denitrificans</name>
    <dbReference type="NCBI Taxonomy" id="3056748"/>
    <lineage>
        <taxon>Bacteria</taxon>
        <taxon>Pseudomonadati</taxon>
        <taxon>Gemmatimonadota</taxon>
        <taxon>Gemmatimonadia</taxon>
        <taxon>Candidatus Palauibacterales</taxon>
        <taxon>Candidatus Palauibacteraceae</taxon>
        <taxon>Candidatus Kutchimonas</taxon>
    </lineage>
</organism>
<feature type="transmembrane region" description="Helical" evidence="5">
    <location>
        <begin position="113"/>
        <end position="136"/>
    </location>
</feature>
<keyword evidence="5" id="KW-0812">Transmembrane</keyword>
<dbReference type="PANTHER" id="PTHR12176">
    <property type="entry name" value="SAM-DEPENDENT METHYLTRANSFERASE SUPERFAMILY PROTEIN"/>
    <property type="match status" value="1"/>
</dbReference>
<evidence type="ECO:0000256" key="1">
    <source>
        <dbReference type="ARBA" id="ARBA00008361"/>
    </source>
</evidence>
<dbReference type="PANTHER" id="PTHR12176:SF59">
    <property type="entry name" value="METHYLTRANSFERASE DOMAIN-CONTAINING PROTEIN-RELATED"/>
    <property type="match status" value="1"/>
</dbReference>
<gene>
    <name evidence="6" type="ORF">GWO12_15740</name>
</gene>
<feature type="transmembrane region" description="Helical" evidence="5">
    <location>
        <begin position="12"/>
        <end position="33"/>
    </location>
</feature>
<evidence type="ECO:0008006" key="8">
    <source>
        <dbReference type="Google" id="ProtNLM"/>
    </source>
</evidence>
<keyword evidence="3" id="KW-0808">Transferase</keyword>
<dbReference type="InterPro" id="IPR051419">
    <property type="entry name" value="Lys/N-term_MeTrsfase_sf"/>
</dbReference>
<evidence type="ECO:0000256" key="3">
    <source>
        <dbReference type="ARBA" id="ARBA00022679"/>
    </source>
</evidence>
<dbReference type="Pfam" id="PF01564">
    <property type="entry name" value="Spermine_synth"/>
    <property type="match status" value="1"/>
</dbReference>
<dbReference type="Proteomes" id="UP000702544">
    <property type="component" value="Unassembled WGS sequence"/>
</dbReference>
<evidence type="ECO:0000256" key="2">
    <source>
        <dbReference type="ARBA" id="ARBA00022603"/>
    </source>
</evidence>
<keyword evidence="5" id="KW-1133">Transmembrane helix</keyword>
<evidence type="ECO:0000256" key="4">
    <source>
        <dbReference type="SAM" id="MobiDB-lite"/>
    </source>
</evidence>
<dbReference type="SUPFAM" id="SSF53335">
    <property type="entry name" value="S-adenosyl-L-methionine-dependent methyltransferases"/>
    <property type="match status" value="1"/>
</dbReference>
<sequence>MADLRGERGAAFRLAAYSFLILFFELAFIRYVPANVRVFSFYLNLVLIATFVGMGAGLLAVRHVDRLRWGLLPMALILVAATRGFSNVLVRIPRSESEFLWGVYWQASPNVKQIGTLPPVVLLFVCCALFFVPLGALLGHEFRRFRPLVAYSLDILGSLAGIVSFGLLSYVGSPPWLWFVLAFSLLAIASHQSRRYLVAVALTVPLLIVVVLDTAGTNERWSPYYKVNWSEVYAQEFYVIDVNGSMHLTAMEMSSDADPVNDYIARARHHYRLPYEGIPRLDTVLVLGSGAGNDVALLLDMDVEHVDAVEIDPVIASLGNDLHPRHPYDDPRVRLHVDDARAFLRQTSQRYDLVVFGTLDSQTLLSGMSSVRLDNYVYTLEALLDTRAVLKPHGRVLMYHMSQASWIVAKLYQGLLAAFDQPPQVYFFEPHTLFNFVFLTGKGEPGAWRAGSTNGDSPGFTFVSEGPGGRSCNRRTWPPSSSRTSAPPPMTGLISTSGARPFPPTT</sequence>
<reference evidence="6 7" key="1">
    <citation type="submission" date="2020-01" db="EMBL/GenBank/DDBJ databases">
        <title>Genomes assembled from Gulf of Kutch pelagic sediment metagenomes.</title>
        <authorList>
            <person name="Chandrashekar M."/>
            <person name="Mahajan M.S."/>
            <person name="Dave K.J."/>
            <person name="Vatsa P."/>
            <person name="Nathani N.M."/>
        </authorList>
    </citation>
    <scope>NUCLEOTIDE SEQUENCE [LARGE SCALE GENOMIC DNA]</scope>
    <source>
        <strain evidence="6">KS3-K002</strain>
    </source>
</reference>
<feature type="transmembrane region" description="Helical" evidence="5">
    <location>
        <begin position="148"/>
        <end position="167"/>
    </location>
</feature>
<evidence type="ECO:0000313" key="7">
    <source>
        <dbReference type="Proteomes" id="UP000702544"/>
    </source>
</evidence>
<feature type="transmembrane region" description="Helical" evidence="5">
    <location>
        <begin position="39"/>
        <end position="59"/>
    </location>
</feature>
<feature type="transmembrane region" description="Helical" evidence="5">
    <location>
        <begin position="196"/>
        <end position="216"/>
    </location>
</feature>
<evidence type="ECO:0000256" key="5">
    <source>
        <dbReference type="SAM" id="Phobius"/>
    </source>
</evidence>
<dbReference type="AlphaFoldDB" id="A0AAE5CC09"/>
<protein>
    <recommendedName>
        <fullName evidence="8">Spermidine synthase</fullName>
    </recommendedName>
</protein>
<comment type="similarity">
    <text evidence="1">Belongs to the methyltransferase superfamily.</text>
</comment>
<dbReference type="InterPro" id="IPR029063">
    <property type="entry name" value="SAM-dependent_MTases_sf"/>
</dbReference>
<evidence type="ECO:0000313" key="6">
    <source>
        <dbReference type="EMBL" id="NIR76532.1"/>
    </source>
</evidence>
<keyword evidence="2" id="KW-0489">Methyltransferase</keyword>
<dbReference type="CDD" id="cd02440">
    <property type="entry name" value="AdoMet_MTases"/>
    <property type="match status" value="1"/>
</dbReference>
<feature type="region of interest" description="Disordered" evidence="4">
    <location>
        <begin position="465"/>
        <end position="506"/>
    </location>
</feature>
<keyword evidence="5" id="KW-0472">Membrane</keyword>
<dbReference type="GO" id="GO:0008168">
    <property type="term" value="F:methyltransferase activity"/>
    <property type="evidence" value="ECO:0007669"/>
    <property type="project" value="UniProtKB-KW"/>
</dbReference>
<comment type="caution">
    <text evidence="6">The sequence shown here is derived from an EMBL/GenBank/DDBJ whole genome shotgun (WGS) entry which is preliminary data.</text>
</comment>
<dbReference type="GO" id="GO:0032259">
    <property type="term" value="P:methylation"/>
    <property type="evidence" value="ECO:0007669"/>
    <property type="project" value="UniProtKB-KW"/>
</dbReference>
<accession>A0AAE5CC09</accession>
<dbReference type="EMBL" id="JAACAK010000130">
    <property type="protein sequence ID" value="NIR76532.1"/>
    <property type="molecule type" value="Genomic_DNA"/>
</dbReference>